<proteinExistence type="predicted"/>
<evidence type="ECO:0000313" key="2">
    <source>
        <dbReference type="EMBL" id="CAA9230014.1"/>
    </source>
</evidence>
<dbReference type="AlphaFoldDB" id="A0A6J4HQK0"/>
<feature type="non-terminal residue" evidence="2">
    <location>
        <position position="1"/>
    </location>
</feature>
<dbReference type="EMBL" id="CADCTF010000058">
    <property type="protein sequence ID" value="CAA9230014.1"/>
    <property type="molecule type" value="Genomic_DNA"/>
</dbReference>
<organism evidence="2">
    <name type="scientific">uncultured Acidimicrobiales bacterium</name>
    <dbReference type="NCBI Taxonomy" id="310071"/>
    <lineage>
        <taxon>Bacteria</taxon>
        <taxon>Bacillati</taxon>
        <taxon>Actinomycetota</taxon>
        <taxon>Acidimicrobiia</taxon>
        <taxon>Acidimicrobiales</taxon>
        <taxon>environmental samples</taxon>
    </lineage>
</organism>
<evidence type="ECO:0000256" key="1">
    <source>
        <dbReference type="SAM" id="MobiDB-lite"/>
    </source>
</evidence>
<name>A0A6J4HQK0_9ACTN</name>
<feature type="non-terminal residue" evidence="2">
    <location>
        <position position="60"/>
    </location>
</feature>
<feature type="region of interest" description="Disordered" evidence="1">
    <location>
        <begin position="17"/>
        <end position="42"/>
    </location>
</feature>
<gene>
    <name evidence="2" type="ORF">AVDCRST_MAG50-1060</name>
</gene>
<reference evidence="2" key="1">
    <citation type="submission" date="2020-02" db="EMBL/GenBank/DDBJ databases">
        <authorList>
            <person name="Meier V. D."/>
        </authorList>
    </citation>
    <scope>NUCLEOTIDE SEQUENCE</scope>
    <source>
        <strain evidence="2">AVDCRST_MAG50</strain>
    </source>
</reference>
<sequence>WLLRSRPCRRTTWASSTLGATAGSPDTWGSRWSPPRGGCCRPGSTCSRITWRPTATCTPR</sequence>
<accession>A0A6J4HQK0</accession>
<protein>
    <submittedName>
        <fullName evidence="2">Uncharacterized protein</fullName>
    </submittedName>
</protein>